<protein>
    <recommendedName>
        <fullName evidence="10">G-protein coupled receptors family 1 profile domain-containing protein</fullName>
    </recommendedName>
</protein>
<dbReference type="CDD" id="cd15225">
    <property type="entry name" value="7tmA_OR10A-like"/>
    <property type="match status" value="1"/>
</dbReference>
<dbReference type="SUPFAM" id="SSF81321">
    <property type="entry name" value="Family A G protein-coupled receptor-like"/>
    <property type="match status" value="2"/>
</dbReference>
<keyword evidence="6 9" id="KW-1133">Transmembrane helix</keyword>
<dbReference type="Pfam" id="PF13853">
    <property type="entry name" value="7tm_4"/>
    <property type="match status" value="2"/>
</dbReference>
<evidence type="ECO:0000256" key="2">
    <source>
        <dbReference type="ARBA" id="ARBA00022475"/>
    </source>
</evidence>
<keyword evidence="5" id="KW-0552">Olfaction</keyword>
<sequence length="346" mass="38764">MAGTTRNKTSSIVFVILGFSHHPEMKVIFFILFLCIYIFTVLGNLMILVIINMDPVLHTPMYFFLRNLSFLEICISVTLPRVLVSLLSTDTSITFAGCAAQMYFFLLFGATECCLLRKIISFTACALQLNCVILFVTCECFLLGAMAYDRQVAICHPLHYATMMNRDRCFKMAVGSWLSGVPVALGFTTWLFTLPFCGRNTVDHFFCDVSPVLKLVCADTALFELLIFIAIIIIVMIPFSLIATSYLCIIHAVLQIPSAVGQRRAFSTCAAHLVVVTLFYSTTGIIHLRPKSGLSSNMKKMVSLSYTVVTPMLNPIIYSLRNQEVKQSLKRCVVKCLFPSPSKQKW</sequence>
<evidence type="ECO:0000313" key="11">
    <source>
        <dbReference type="Ensembl" id="ENSSHBP00005017536.1"/>
    </source>
</evidence>
<reference evidence="11" key="2">
    <citation type="submission" date="2025-08" db="UniProtKB">
        <authorList>
            <consortium name="Ensembl"/>
        </authorList>
    </citation>
    <scope>IDENTIFICATION</scope>
</reference>
<keyword evidence="4 9" id="KW-0812">Transmembrane</keyword>
<feature type="transmembrane region" description="Helical" evidence="9">
    <location>
        <begin position="266"/>
        <end position="289"/>
    </location>
</feature>
<evidence type="ECO:0000256" key="5">
    <source>
        <dbReference type="ARBA" id="ARBA00022725"/>
    </source>
</evidence>
<dbReference type="GeneTree" id="ENSGT01150000286970"/>
<dbReference type="InterPro" id="IPR000276">
    <property type="entry name" value="GPCR_Rhodpsn"/>
</dbReference>
<dbReference type="OMA" id="HKPLGPE"/>
<evidence type="ECO:0000313" key="12">
    <source>
        <dbReference type="Proteomes" id="UP000472266"/>
    </source>
</evidence>
<evidence type="ECO:0000256" key="6">
    <source>
        <dbReference type="ARBA" id="ARBA00022989"/>
    </source>
</evidence>
<feature type="transmembrane region" description="Helical" evidence="9">
    <location>
        <begin position="169"/>
        <end position="192"/>
    </location>
</feature>
<dbReference type="GO" id="GO:0004930">
    <property type="term" value="F:G protein-coupled receptor activity"/>
    <property type="evidence" value="ECO:0007669"/>
    <property type="project" value="InterPro"/>
</dbReference>
<feature type="transmembrane region" description="Helical" evidence="9">
    <location>
        <begin position="63"/>
        <end position="83"/>
    </location>
</feature>
<evidence type="ECO:0000256" key="8">
    <source>
        <dbReference type="ARBA" id="ARBA00023224"/>
    </source>
</evidence>
<name>A0A672URG4_STRHB</name>
<keyword evidence="2" id="KW-1003">Cell membrane</keyword>
<dbReference type="PRINTS" id="PR00237">
    <property type="entry name" value="GPCRRHODOPSN"/>
</dbReference>
<feature type="transmembrane region" description="Helical" evidence="9">
    <location>
        <begin position="225"/>
        <end position="254"/>
    </location>
</feature>
<dbReference type="InParanoid" id="A0A672URG4"/>
<feature type="transmembrane region" description="Helical" evidence="9">
    <location>
        <begin position="301"/>
        <end position="320"/>
    </location>
</feature>
<feature type="domain" description="G-protein coupled receptors family 1 profile" evidence="10">
    <location>
        <begin position="43"/>
        <end position="318"/>
    </location>
</feature>
<keyword evidence="3" id="KW-0716">Sensory transduction</keyword>
<dbReference type="InterPro" id="IPR000725">
    <property type="entry name" value="Olfact_rcpt"/>
</dbReference>
<comment type="subcellular location">
    <subcellularLocation>
        <location evidence="1">Cell membrane</location>
        <topology evidence="1">Multi-pass membrane protein</topology>
    </subcellularLocation>
</comment>
<dbReference type="Ensembl" id="ENSSHBT00005020948.1">
    <property type="protein sequence ID" value="ENSSHBP00005017536.1"/>
    <property type="gene ID" value="ENSSHBG00005015155.1"/>
</dbReference>
<proteinExistence type="predicted"/>
<evidence type="ECO:0000259" key="10">
    <source>
        <dbReference type="PROSITE" id="PS50262"/>
    </source>
</evidence>
<dbReference type="Proteomes" id="UP000472266">
    <property type="component" value="Chromosome 10"/>
</dbReference>
<organism evidence="11 12">
    <name type="scientific">Strigops habroptila</name>
    <name type="common">Kakapo</name>
    <dbReference type="NCBI Taxonomy" id="2489341"/>
    <lineage>
        <taxon>Eukaryota</taxon>
        <taxon>Metazoa</taxon>
        <taxon>Chordata</taxon>
        <taxon>Craniata</taxon>
        <taxon>Vertebrata</taxon>
        <taxon>Euteleostomi</taxon>
        <taxon>Archelosauria</taxon>
        <taxon>Archosauria</taxon>
        <taxon>Dinosauria</taxon>
        <taxon>Saurischia</taxon>
        <taxon>Theropoda</taxon>
        <taxon>Coelurosauria</taxon>
        <taxon>Aves</taxon>
        <taxon>Neognathae</taxon>
        <taxon>Neoaves</taxon>
        <taxon>Telluraves</taxon>
        <taxon>Australaves</taxon>
        <taxon>Psittaciformes</taxon>
        <taxon>Psittacidae</taxon>
        <taxon>Strigops</taxon>
    </lineage>
</organism>
<evidence type="ECO:0000256" key="1">
    <source>
        <dbReference type="ARBA" id="ARBA00004651"/>
    </source>
</evidence>
<dbReference type="InterPro" id="IPR017452">
    <property type="entry name" value="GPCR_Rhodpsn_7TM"/>
</dbReference>
<dbReference type="Gene3D" id="1.20.1070.10">
    <property type="entry name" value="Rhodopsin 7-helix transmembrane proteins"/>
    <property type="match status" value="2"/>
</dbReference>
<evidence type="ECO:0000256" key="9">
    <source>
        <dbReference type="SAM" id="Phobius"/>
    </source>
</evidence>
<evidence type="ECO:0000256" key="7">
    <source>
        <dbReference type="ARBA" id="ARBA00023136"/>
    </source>
</evidence>
<accession>A0A672URG4</accession>
<feature type="transmembrane region" description="Helical" evidence="9">
    <location>
        <begin position="27"/>
        <end position="51"/>
    </location>
</feature>
<reference evidence="11 12" key="1">
    <citation type="submission" date="2019-11" db="EMBL/GenBank/DDBJ databases">
        <title>Strigops habroptila (kakapo) genome, bStrHab1, primary haplotype, v2.</title>
        <authorList>
            <person name="Jarvis E.D."/>
            <person name="Howard J."/>
            <person name="Rhie A."/>
            <person name="Phillippy A."/>
            <person name="Korlach J."/>
            <person name="Digby A."/>
            <person name="Iorns D."/>
            <person name="Eason D."/>
            <person name="Robertson B."/>
            <person name="Raemaekers T."/>
            <person name="Howe K."/>
            <person name="Lewin H."/>
            <person name="Damas J."/>
            <person name="Hastie A."/>
            <person name="Tracey A."/>
            <person name="Chow W."/>
            <person name="Fedrigo O."/>
        </authorList>
    </citation>
    <scope>NUCLEOTIDE SEQUENCE [LARGE SCALE GENOMIC DNA]</scope>
</reference>
<dbReference type="FunFam" id="1.20.1070.10:FF:000001">
    <property type="entry name" value="Olfactory receptor"/>
    <property type="match status" value="1"/>
</dbReference>
<dbReference type="PROSITE" id="PS50262">
    <property type="entry name" value="G_PROTEIN_RECEP_F1_2"/>
    <property type="match status" value="1"/>
</dbReference>
<dbReference type="PRINTS" id="PR00245">
    <property type="entry name" value="OLFACTORYR"/>
</dbReference>
<keyword evidence="7 9" id="KW-0472">Membrane</keyword>
<keyword evidence="8" id="KW-0807">Transducer</keyword>
<reference evidence="11" key="3">
    <citation type="submission" date="2025-09" db="UniProtKB">
        <authorList>
            <consortium name="Ensembl"/>
        </authorList>
    </citation>
    <scope>IDENTIFICATION</scope>
</reference>
<keyword evidence="12" id="KW-1185">Reference proteome</keyword>
<dbReference type="AlphaFoldDB" id="A0A672URG4"/>
<dbReference type="PANTHER" id="PTHR26453">
    <property type="entry name" value="OLFACTORY RECEPTOR"/>
    <property type="match status" value="1"/>
</dbReference>
<dbReference type="GO" id="GO:0005886">
    <property type="term" value="C:plasma membrane"/>
    <property type="evidence" value="ECO:0007669"/>
    <property type="project" value="UniProtKB-SubCell"/>
</dbReference>
<evidence type="ECO:0000256" key="4">
    <source>
        <dbReference type="ARBA" id="ARBA00022692"/>
    </source>
</evidence>
<feature type="transmembrane region" description="Helical" evidence="9">
    <location>
        <begin position="95"/>
        <end position="120"/>
    </location>
</feature>
<evidence type="ECO:0000256" key="3">
    <source>
        <dbReference type="ARBA" id="ARBA00022606"/>
    </source>
</evidence>
<dbReference type="GO" id="GO:0004984">
    <property type="term" value="F:olfactory receptor activity"/>
    <property type="evidence" value="ECO:0007669"/>
    <property type="project" value="InterPro"/>
</dbReference>